<accession>A0A246FB13</accession>
<dbReference type="eggNOG" id="ENOG5033MNB">
    <property type="taxonomic scope" value="Bacteria"/>
</dbReference>
<evidence type="ECO:0008006" key="4">
    <source>
        <dbReference type="Google" id="ProtNLM"/>
    </source>
</evidence>
<sequence>MKVIPLLAATCLVACLPVQAESVFKPIELKDQELAQLRGKYVMPGRVISFGIVMSSTWKNAVGDNIGARVSMQVQESTIKPQFYVTTIDEPATGNPAPPAAGTGTVTGGAGLNQTQGVTQSVRAAGDYNTAANTVSIDVKEADQAPPVAAPQGTPLDATPVTASNGAGTVSVTPGNGGIQLAINANGQGAAMQQLAAGGLLQAAQMVGGNNTVNNLAQLSVVLKNNLPSSGALDCNLDQLKGLRTMGM</sequence>
<dbReference type="Proteomes" id="UP000198145">
    <property type="component" value="Unassembled WGS sequence"/>
</dbReference>
<feature type="chain" id="PRO_5012309283" description="Fap system outer membrane protein" evidence="1">
    <location>
        <begin position="21"/>
        <end position="248"/>
    </location>
</feature>
<gene>
    <name evidence="2" type="ORF">CEG18_16110</name>
</gene>
<dbReference type="RefSeq" id="WP_088418708.1">
    <property type="nucleotide sequence ID" value="NZ_NJBA01000005.1"/>
</dbReference>
<reference evidence="2 3" key="1">
    <citation type="submission" date="2017-06" db="EMBL/GenBank/DDBJ databases">
        <title>Draft genome of Pseudomonas nitroreducens DF05.</title>
        <authorList>
            <person name="Iyer R."/>
        </authorList>
    </citation>
    <scope>NUCLEOTIDE SEQUENCE [LARGE SCALE GENOMIC DNA]</scope>
    <source>
        <strain evidence="2 3">DF05</strain>
    </source>
</reference>
<name>A0A246FB13_PSENT</name>
<feature type="signal peptide" evidence="1">
    <location>
        <begin position="1"/>
        <end position="20"/>
    </location>
</feature>
<evidence type="ECO:0000313" key="2">
    <source>
        <dbReference type="EMBL" id="OWP49962.1"/>
    </source>
</evidence>
<protein>
    <recommendedName>
        <fullName evidence="4">Fap system outer membrane protein</fullName>
    </recommendedName>
</protein>
<organism evidence="2 3">
    <name type="scientific">Pseudomonas nitroreducens</name>
    <dbReference type="NCBI Taxonomy" id="46680"/>
    <lineage>
        <taxon>Bacteria</taxon>
        <taxon>Pseudomonadati</taxon>
        <taxon>Pseudomonadota</taxon>
        <taxon>Gammaproteobacteria</taxon>
        <taxon>Pseudomonadales</taxon>
        <taxon>Pseudomonadaceae</taxon>
        <taxon>Pseudomonas</taxon>
    </lineage>
</organism>
<comment type="caution">
    <text evidence="2">The sequence shown here is derived from an EMBL/GenBank/DDBJ whole genome shotgun (WGS) entry which is preliminary data.</text>
</comment>
<evidence type="ECO:0000313" key="3">
    <source>
        <dbReference type="Proteomes" id="UP000198145"/>
    </source>
</evidence>
<dbReference type="EMBL" id="NJBA01000005">
    <property type="protein sequence ID" value="OWP49962.1"/>
    <property type="molecule type" value="Genomic_DNA"/>
</dbReference>
<keyword evidence="1" id="KW-0732">Signal</keyword>
<proteinExistence type="predicted"/>
<evidence type="ECO:0000256" key="1">
    <source>
        <dbReference type="SAM" id="SignalP"/>
    </source>
</evidence>
<dbReference type="AlphaFoldDB" id="A0A246FB13"/>